<evidence type="ECO:0000313" key="2">
    <source>
        <dbReference type="Proteomes" id="UP000275078"/>
    </source>
</evidence>
<gene>
    <name evidence="1" type="ORF">BJ508DRAFT_329361</name>
</gene>
<protein>
    <submittedName>
        <fullName evidence="1">Uncharacterized protein</fullName>
    </submittedName>
</protein>
<keyword evidence="2" id="KW-1185">Reference proteome</keyword>
<proteinExistence type="predicted"/>
<organism evidence="1 2">
    <name type="scientific">Ascobolus immersus RN42</name>
    <dbReference type="NCBI Taxonomy" id="1160509"/>
    <lineage>
        <taxon>Eukaryota</taxon>
        <taxon>Fungi</taxon>
        <taxon>Dikarya</taxon>
        <taxon>Ascomycota</taxon>
        <taxon>Pezizomycotina</taxon>
        <taxon>Pezizomycetes</taxon>
        <taxon>Pezizales</taxon>
        <taxon>Ascobolaceae</taxon>
        <taxon>Ascobolus</taxon>
    </lineage>
</organism>
<sequence length="99" mass="10705">MAHVAERTGVGLLTAAMAHTVLGESSILCMTSFARLAPTLSCDTPRFAFSTKFVVRLHFLVSTGNIHLSDLSGLISVSESPTFEWKNVARLDMAVSHEI</sequence>
<name>A0A3N4I1X8_ASCIM</name>
<dbReference type="EMBL" id="ML119713">
    <property type="protein sequence ID" value="RPA78231.1"/>
    <property type="molecule type" value="Genomic_DNA"/>
</dbReference>
<evidence type="ECO:0000313" key="1">
    <source>
        <dbReference type="EMBL" id="RPA78231.1"/>
    </source>
</evidence>
<accession>A0A3N4I1X8</accession>
<dbReference type="AlphaFoldDB" id="A0A3N4I1X8"/>
<dbReference type="Proteomes" id="UP000275078">
    <property type="component" value="Unassembled WGS sequence"/>
</dbReference>
<reference evidence="1 2" key="1">
    <citation type="journal article" date="2018" name="Nat. Ecol. Evol.">
        <title>Pezizomycetes genomes reveal the molecular basis of ectomycorrhizal truffle lifestyle.</title>
        <authorList>
            <person name="Murat C."/>
            <person name="Payen T."/>
            <person name="Noel B."/>
            <person name="Kuo A."/>
            <person name="Morin E."/>
            <person name="Chen J."/>
            <person name="Kohler A."/>
            <person name="Krizsan K."/>
            <person name="Balestrini R."/>
            <person name="Da Silva C."/>
            <person name="Montanini B."/>
            <person name="Hainaut M."/>
            <person name="Levati E."/>
            <person name="Barry K.W."/>
            <person name="Belfiori B."/>
            <person name="Cichocki N."/>
            <person name="Clum A."/>
            <person name="Dockter R.B."/>
            <person name="Fauchery L."/>
            <person name="Guy J."/>
            <person name="Iotti M."/>
            <person name="Le Tacon F."/>
            <person name="Lindquist E.A."/>
            <person name="Lipzen A."/>
            <person name="Malagnac F."/>
            <person name="Mello A."/>
            <person name="Molinier V."/>
            <person name="Miyauchi S."/>
            <person name="Poulain J."/>
            <person name="Riccioni C."/>
            <person name="Rubini A."/>
            <person name="Sitrit Y."/>
            <person name="Splivallo R."/>
            <person name="Traeger S."/>
            <person name="Wang M."/>
            <person name="Zifcakova L."/>
            <person name="Wipf D."/>
            <person name="Zambonelli A."/>
            <person name="Paolocci F."/>
            <person name="Nowrousian M."/>
            <person name="Ottonello S."/>
            <person name="Baldrian P."/>
            <person name="Spatafora J.W."/>
            <person name="Henrissat B."/>
            <person name="Nagy L.G."/>
            <person name="Aury J.M."/>
            <person name="Wincker P."/>
            <person name="Grigoriev I.V."/>
            <person name="Bonfante P."/>
            <person name="Martin F.M."/>
        </authorList>
    </citation>
    <scope>NUCLEOTIDE SEQUENCE [LARGE SCALE GENOMIC DNA]</scope>
    <source>
        <strain evidence="1 2">RN42</strain>
    </source>
</reference>